<keyword evidence="2" id="KW-1185">Reference proteome</keyword>
<evidence type="ECO:0000313" key="2">
    <source>
        <dbReference type="Proteomes" id="UP001221757"/>
    </source>
</evidence>
<name>A0AAD7CMG1_MYCRO</name>
<reference evidence="1" key="1">
    <citation type="submission" date="2023-03" db="EMBL/GenBank/DDBJ databases">
        <title>Massive genome expansion in bonnet fungi (Mycena s.s.) driven by repeated elements and novel gene families across ecological guilds.</title>
        <authorList>
            <consortium name="Lawrence Berkeley National Laboratory"/>
            <person name="Harder C.B."/>
            <person name="Miyauchi S."/>
            <person name="Viragh M."/>
            <person name="Kuo A."/>
            <person name="Thoen E."/>
            <person name="Andreopoulos B."/>
            <person name="Lu D."/>
            <person name="Skrede I."/>
            <person name="Drula E."/>
            <person name="Henrissat B."/>
            <person name="Morin E."/>
            <person name="Kohler A."/>
            <person name="Barry K."/>
            <person name="LaButti K."/>
            <person name="Morin E."/>
            <person name="Salamov A."/>
            <person name="Lipzen A."/>
            <person name="Mereny Z."/>
            <person name="Hegedus B."/>
            <person name="Baldrian P."/>
            <person name="Stursova M."/>
            <person name="Weitz H."/>
            <person name="Taylor A."/>
            <person name="Grigoriev I.V."/>
            <person name="Nagy L.G."/>
            <person name="Martin F."/>
            <person name="Kauserud H."/>
        </authorList>
    </citation>
    <scope>NUCLEOTIDE SEQUENCE</scope>
    <source>
        <strain evidence="1">CBHHK067</strain>
    </source>
</reference>
<protein>
    <submittedName>
        <fullName evidence="1">Uncharacterized protein</fullName>
    </submittedName>
</protein>
<gene>
    <name evidence="1" type="ORF">B0H17DRAFT_1214709</name>
</gene>
<evidence type="ECO:0000313" key="1">
    <source>
        <dbReference type="EMBL" id="KAJ7653412.1"/>
    </source>
</evidence>
<organism evidence="1 2">
    <name type="scientific">Mycena rosella</name>
    <name type="common">Pink bonnet</name>
    <name type="synonym">Agaricus rosellus</name>
    <dbReference type="NCBI Taxonomy" id="1033263"/>
    <lineage>
        <taxon>Eukaryota</taxon>
        <taxon>Fungi</taxon>
        <taxon>Dikarya</taxon>
        <taxon>Basidiomycota</taxon>
        <taxon>Agaricomycotina</taxon>
        <taxon>Agaricomycetes</taxon>
        <taxon>Agaricomycetidae</taxon>
        <taxon>Agaricales</taxon>
        <taxon>Marasmiineae</taxon>
        <taxon>Mycenaceae</taxon>
        <taxon>Mycena</taxon>
    </lineage>
</organism>
<dbReference type="Proteomes" id="UP001221757">
    <property type="component" value="Unassembled WGS sequence"/>
</dbReference>
<sequence>MRRRDIQGAHLTKEQFHTKFDALVDTFLSLPVLKGRVLKYELLFHNSTLDDQMQALGLPSSQPTVTGPELAEIAQDAKFKSLVAGEIEELGST</sequence>
<comment type="caution">
    <text evidence="1">The sequence shown here is derived from an EMBL/GenBank/DDBJ whole genome shotgun (WGS) entry which is preliminary data.</text>
</comment>
<dbReference type="AlphaFoldDB" id="A0AAD7CMG1"/>
<accession>A0AAD7CMG1</accession>
<proteinExistence type="predicted"/>
<dbReference type="EMBL" id="JARKIE010000336">
    <property type="protein sequence ID" value="KAJ7653412.1"/>
    <property type="molecule type" value="Genomic_DNA"/>
</dbReference>